<dbReference type="PANTHER" id="PTHR19879:SF9">
    <property type="entry name" value="TRANSCRIPTION INITIATION FACTOR TFIID SUBUNIT 5"/>
    <property type="match status" value="1"/>
</dbReference>
<keyword evidence="2" id="KW-0677">Repeat</keyword>
<dbReference type="STRING" id="486041.B0D1L8"/>
<feature type="repeat" description="WD" evidence="3">
    <location>
        <begin position="1287"/>
        <end position="1328"/>
    </location>
</feature>
<dbReference type="InterPro" id="IPR015943">
    <property type="entry name" value="WD40/YVTN_repeat-like_dom_sf"/>
</dbReference>
<dbReference type="SUPFAM" id="SSF50978">
    <property type="entry name" value="WD40 repeat-like"/>
    <property type="match status" value="2"/>
</dbReference>
<feature type="repeat" description="WD" evidence="3">
    <location>
        <begin position="1083"/>
        <end position="1124"/>
    </location>
</feature>
<dbReference type="OrthoDB" id="538223at2759"/>
<dbReference type="EMBL" id="DS547095">
    <property type="protein sequence ID" value="EDR11662.1"/>
    <property type="molecule type" value="Genomic_DNA"/>
</dbReference>
<feature type="repeat" description="WD" evidence="3">
    <location>
        <begin position="825"/>
        <end position="866"/>
    </location>
</feature>
<dbReference type="InterPro" id="IPR027417">
    <property type="entry name" value="P-loop_NTPase"/>
</dbReference>
<feature type="repeat" description="WD" evidence="3">
    <location>
        <begin position="954"/>
        <end position="995"/>
    </location>
</feature>
<feature type="repeat" description="WD" evidence="3">
    <location>
        <begin position="1416"/>
        <end position="1457"/>
    </location>
</feature>
<proteinExistence type="predicted"/>
<feature type="repeat" description="WD" evidence="3">
    <location>
        <begin position="1040"/>
        <end position="1081"/>
    </location>
</feature>
<evidence type="ECO:0000313" key="7">
    <source>
        <dbReference type="Proteomes" id="UP000001194"/>
    </source>
</evidence>
<feature type="repeat" description="WD" evidence="3">
    <location>
        <begin position="1169"/>
        <end position="1201"/>
    </location>
</feature>
<dbReference type="InterPro" id="IPR056884">
    <property type="entry name" value="NPHP3-like_N"/>
</dbReference>
<accession>B0D1L8</accession>
<dbReference type="KEGG" id="lbc:LACBIDRAFT_314109"/>
<feature type="domain" description="Nephrocystin 3-like N-terminal" evidence="5">
    <location>
        <begin position="287"/>
        <end position="438"/>
    </location>
</feature>
<dbReference type="SUPFAM" id="SSF52540">
    <property type="entry name" value="P-loop containing nucleoside triphosphate hydrolases"/>
    <property type="match status" value="1"/>
</dbReference>
<dbReference type="InterPro" id="IPR001680">
    <property type="entry name" value="WD40_rpt"/>
</dbReference>
<dbReference type="GO" id="GO:0007166">
    <property type="term" value="P:cell surface receptor signaling pathway"/>
    <property type="evidence" value="ECO:0007669"/>
    <property type="project" value="InterPro"/>
</dbReference>
<dbReference type="InterPro" id="IPR055442">
    <property type="entry name" value="Beta-prop_EML-like_2nd"/>
</dbReference>
<dbReference type="Gene3D" id="3.40.50.300">
    <property type="entry name" value="P-loop containing nucleotide triphosphate hydrolases"/>
    <property type="match status" value="1"/>
</dbReference>
<feature type="repeat" description="WD" evidence="3">
    <location>
        <begin position="868"/>
        <end position="909"/>
    </location>
</feature>
<dbReference type="InterPro" id="IPR036322">
    <property type="entry name" value="WD40_repeat_dom_sf"/>
</dbReference>
<dbReference type="Gene3D" id="1.20.930.20">
    <property type="entry name" value="Adaptor protein Cbl, N-terminal domain"/>
    <property type="match status" value="1"/>
</dbReference>
<gene>
    <name evidence="6" type="ORF">LACBIDRAFT_314109</name>
</gene>
<dbReference type="SMART" id="SM00320">
    <property type="entry name" value="WD40"/>
    <property type="match status" value="14"/>
</dbReference>
<dbReference type="PROSITE" id="PS50082">
    <property type="entry name" value="WD_REPEATS_2"/>
    <property type="match status" value="14"/>
</dbReference>
<dbReference type="PRINTS" id="PR00320">
    <property type="entry name" value="GPROTEINBRPT"/>
</dbReference>
<feature type="domain" description="EML-like second beta-propeller" evidence="4">
    <location>
        <begin position="930"/>
        <end position="1084"/>
    </location>
</feature>
<evidence type="ECO:0000313" key="6">
    <source>
        <dbReference type="EMBL" id="EDR11662.1"/>
    </source>
</evidence>
<dbReference type="HOGENOM" id="CLU_000288_6_3_1"/>
<dbReference type="CDD" id="cd21037">
    <property type="entry name" value="MLKL_NTD"/>
    <property type="match status" value="1"/>
</dbReference>
<dbReference type="Pfam" id="PF23414">
    <property type="entry name" value="Beta-prop_EML_2"/>
    <property type="match status" value="1"/>
</dbReference>
<evidence type="ECO:0000259" key="4">
    <source>
        <dbReference type="Pfam" id="PF23414"/>
    </source>
</evidence>
<dbReference type="InterPro" id="IPR019775">
    <property type="entry name" value="WD40_repeat_CS"/>
</dbReference>
<dbReference type="CDD" id="cd00200">
    <property type="entry name" value="WD40"/>
    <property type="match status" value="2"/>
</dbReference>
<feature type="repeat" description="WD" evidence="3">
    <location>
        <begin position="1126"/>
        <end position="1167"/>
    </location>
</feature>
<dbReference type="PROSITE" id="PS50294">
    <property type="entry name" value="WD_REPEATS_REGION"/>
    <property type="match status" value="14"/>
</dbReference>
<protein>
    <submittedName>
        <fullName evidence="6">Predicted protein</fullName>
    </submittedName>
</protein>
<feature type="repeat" description="WD" evidence="3">
    <location>
        <begin position="1244"/>
        <end position="1285"/>
    </location>
</feature>
<dbReference type="PROSITE" id="PS00678">
    <property type="entry name" value="WD_REPEATS_1"/>
    <property type="match status" value="10"/>
</dbReference>
<dbReference type="InParanoid" id="B0D1L8"/>
<evidence type="ECO:0000256" key="3">
    <source>
        <dbReference type="PROSITE-ProRule" id="PRU00221"/>
    </source>
</evidence>
<feature type="repeat" description="WD" evidence="3">
    <location>
        <begin position="997"/>
        <end position="1038"/>
    </location>
</feature>
<dbReference type="RefSeq" id="XP_001877559.1">
    <property type="nucleotide sequence ID" value="XM_001877524.1"/>
</dbReference>
<feature type="repeat" description="WD" evidence="3">
    <location>
        <begin position="911"/>
        <end position="952"/>
    </location>
</feature>
<feature type="repeat" description="WD" evidence="3">
    <location>
        <begin position="1373"/>
        <end position="1414"/>
    </location>
</feature>
<dbReference type="InterPro" id="IPR036537">
    <property type="entry name" value="Adaptor_Cbl_N_dom_sf"/>
</dbReference>
<dbReference type="Pfam" id="PF00400">
    <property type="entry name" value="WD40"/>
    <property type="match status" value="9"/>
</dbReference>
<keyword evidence="1 3" id="KW-0853">WD repeat</keyword>
<evidence type="ECO:0000256" key="1">
    <source>
        <dbReference type="ARBA" id="ARBA00022574"/>
    </source>
</evidence>
<dbReference type="Gene3D" id="2.130.10.10">
    <property type="entry name" value="YVTN repeat-like/Quinoprotein amine dehydrogenase"/>
    <property type="match status" value="6"/>
</dbReference>
<dbReference type="Pfam" id="PF24883">
    <property type="entry name" value="NPHP3_N"/>
    <property type="match status" value="1"/>
</dbReference>
<dbReference type="InterPro" id="IPR020472">
    <property type="entry name" value="WD40_PAC1"/>
</dbReference>
<dbReference type="InterPro" id="IPR059179">
    <property type="entry name" value="MLKL-like_MCAfunc"/>
</dbReference>
<organism evidence="7">
    <name type="scientific">Laccaria bicolor (strain S238N-H82 / ATCC MYA-4686)</name>
    <name type="common">Bicoloured deceiver</name>
    <name type="synonym">Laccaria laccata var. bicolor</name>
    <dbReference type="NCBI Taxonomy" id="486041"/>
    <lineage>
        <taxon>Eukaryota</taxon>
        <taxon>Fungi</taxon>
        <taxon>Dikarya</taxon>
        <taxon>Basidiomycota</taxon>
        <taxon>Agaricomycotina</taxon>
        <taxon>Agaricomycetes</taxon>
        <taxon>Agaricomycetidae</taxon>
        <taxon>Agaricales</taxon>
        <taxon>Agaricineae</taxon>
        <taxon>Hydnangiaceae</taxon>
        <taxon>Laccaria</taxon>
    </lineage>
</organism>
<dbReference type="Proteomes" id="UP000001194">
    <property type="component" value="Unassembled WGS sequence"/>
</dbReference>
<dbReference type="GeneID" id="6073335"/>
<dbReference type="SUPFAM" id="SSF50960">
    <property type="entry name" value="TolB, C-terminal domain"/>
    <property type="match status" value="1"/>
</dbReference>
<evidence type="ECO:0000256" key="2">
    <source>
        <dbReference type="ARBA" id="ARBA00022737"/>
    </source>
</evidence>
<evidence type="ECO:0000259" key="5">
    <source>
        <dbReference type="Pfam" id="PF24883"/>
    </source>
</evidence>
<keyword evidence="7" id="KW-1185">Reference proteome</keyword>
<feature type="repeat" description="WD" evidence="3">
    <location>
        <begin position="1330"/>
        <end position="1371"/>
    </location>
</feature>
<sequence>MNANETIGTYDANNTNNMNATGLNPVGSDLLQAISGGGLPALRVVAASGDTFPPLKVVVVEALAILEIVKKFKMNKKDWAAFSESLIEKIEEIVRAICQYKNSQVLLTLQPNFENLKGILDHMNEDLLKIQQQSLWRRFANLRKDQEHIADFQVKLNALPNFQACLRVEESSQEADAKRDVNPIMTEPIRDDMSIERRNVGERPTTTEKVPQVNVLTQAHDIQISDSVFNSANTININDNRELETKIADAAEQLNVEKWLQELKAPPHGKVRERCMPGTREDVLTFIKTWLYDLDKPNIFWLSGSPGSGKTTIASSVVADFDCFSGQLFFHRDEAELRDPDNLWRRIALDLSLGSNDLGKSIAQALETQKANIRGLDISMQFEHLIAKPLQKAFGTSVQPLLIVVDALDECDSYEKLLPSLVSWSYLPKSLKLLVTSRQHHKVQSRLRSVSVHHNLNTGHGISAQTSDDLEKYFIARFSEATGLLTKWPGPAKVSFLVRKAAGLFIWAKSAMDFILYNGGDSEERLDIISADSGEGIDVVDSLYHEIISVALQGLRKPEETALRLVLGTIVIAKNPLCIQDLKELLGVKDTLLDSIISQLSPILSISDANYLRVCHQSVTDFLLDTKRSKDFWIDSQLHSLCFSGHCMKFMNAKLTFNFFDLKTSHILNKDIPELNDHIESVKSTALYHASYFWASYLQNNCDRGLQLEVQSAVEEFLMVHLLHWLEVMSLMGTVNHAAQLLLLAARWSRDLNPDLSDFINDANRFVMEFLEPITLAAPHIYLSALPFSPSDSKISMHFLKLFKKTLTVKMGKMEYWSEKCFLRLADHDSGVASVSFSPDGRHIVSGSWDKTIRVWDAQTGQNVIDPLKGHDDLVTSVAFSLVGRHIVSGSYGKTIRVWDVQTGQTVIGPLKGHDDWVTSVSYSSDGRHIVSGSRDKTIRVWDAQTGHSVMYPLKGHENCVTSVSFSPNGRHIVSGSRDGTIGLWDAQTGQSVRNALKGHDDWITSVAFSHDGRCIVSGSWDKTIRVWDAQTGQSVVDPLKGHDASVTSVAFSHDGRHIVSGSDDMTVRVWNAQTGQSVIEPLKGHDHWVTSVAFSPDGKHIVSGSYDKTVRVWHTQTGQRAPDPLKGHVNYITSAAFSPDGKHIVSGSGDGTVRVWDAQTGQSVMEPLKGHDHWVTSVAFSPNGRHIVSGSYDKTIRLWDAQAVTNRLGPKNKESVITRCIIGLVITGCNRLFNVLRLVIDPLTGHDNWVTSVAFSPDGRHIISGSCDKTIRMWDAQTGQSVMNPLKGHDHYVNSVAFSPNGRHIVSGSRDKTIIVWDAQTGQSVMDPLKGHDHYVTSVAFSPDGRHIVSGSYDKTVRVWDAKTGQSVVNPLKGHDNCVTSAAFSPDGRHIVSGSSDGTVRVWDEKTGQSTIDPLKGHDDWVTSAAFSPDGRYIVSGSYDRTVRVWDTQTGQKIMDPFSVSCLSTSSNPVVPPISPIYCDIGNNIDMPDSDKTFFYHSYDKLLLKLCHLDGNWVMLQDENYLLWVPDQNKLGLLWPSTTTVIGCTPTSLHFKKFVHGIHWSQCFSSLHDPIQEETGPVDFIALN</sequence>
<reference evidence="6 7" key="1">
    <citation type="journal article" date="2008" name="Nature">
        <title>The genome of Laccaria bicolor provides insights into mycorrhizal symbiosis.</title>
        <authorList>
            <person name="Martin F."/>
            <person name="Aerts A."/>
            <person name="Ahren D."/>
            <person name="Brun A."/>
            <person name="Danchin E.G.J."/>
            <person name="Duchaussoy F."/>
            <person name="Gibon J."/>
            <person name="Kohler A."/>
            <person name="Lindquist E."/>
            <person name="Pereda V."/>
            <person name="Salamov A."/>
            <person name="Shapiro H.J."/>
            <person name="Wuyts J."/>
            <person name="Blaudez D."/>
            <person name="Buee M."/>
            <person name="Brokstein P."/>
            <person name="Canbaeck B."/>
            <person name="Cohen D."/>
            <person name="Courty P.E."/>
            <person name="Coutinho P.M."/>
            <person name="Delaruelle C."/>
            <person name="Detter J.C."/>
            <person name="Deveau A."/>
            <person name="DiFazio S."/>
            <person name="Duplessis S."/>
            <person name="Fraissinet-Tachet L."/>
            <person name="Lucic E."/>
            <person name="Frey-Klett P."/>
            <person name="Fourrey C."/>
            <person name="Feussner I."/>
            <person name="Gay G."/>
            <person name="Grimwood J."/>
            <person name="Hoegger P.J."/>
            <person name="Jain P."/>
            <person name="Kilaru S."/>
            <person name="Labbe J."/>
            <person name="Lin Y.C."/>
            <person name="Legue V."/>
            <person name="Le Tacon F."/>
            <person name="Marmeisse R."/>
            <person name="Melayah D."/>
            <person name="Montanini B."/>
            <person name="Muratet M."/>
            <person name="Nehls U."/>
            <person name="Niculita-Hirzel H."/>
            <person name="Oudot-Le Secq M.P."/>
            <person name="Peter M."/>
            <person name="Quesneville H."/>
            <person name="Rajashekar B."/>
            <person name="Reich M."/>
            <person name="Rouhier N."/>
            <person name="Schmutz J."/>
            <person name="Yin T."/>
            <person name="Chalot M."/>
            <person name="Henrissat B."/>
            <person name="Kuees U."/>
            <person name="Lucas S."/>
            <person name="Van de Peer Y."/>
            <person name="Podila G.K."/>
            <person name="Polle A."/>
            <person name="Pukkila P.J."/>
            <person name="Richardson P.M."/>
            <person name="Rouze P."/>
            <person name="Sanders I.R."/>
            <person name="Stajich J.E."/>
            <person name="Tunlid A."/>
            <person name="Tuskan G."/>
            <person name="Grigoriev I.V."/>
        </authorList>
    </citation>
    <scope>NUCLEOTIDE SEQUENCE [LARGE SCALE GENOMIC DNA]</scope>
    <source>
        <strain evidence="7">S238N-H82 / ATCC MYA-4686</strain>
    </source>
</reference>
<dbReference type="PANTHER" id="PTHR19879">
    <property type="entry name" value="TRANSCRIPTION INITIATION FACTOR TFIID"/>
    <property type="match status" value="1"/>
</dbReference>
<name>B0D1L8_LACBS</name>